<evidence type="ECO:0000259" key="9">
    <source>
        <dbReference type="PROSITE" id="PS51471"/>
    </source>
</evidence>
<dbReference type="InterPro" id="IPR027450">
    <property type="entry name" value="AlkB-like"/>
</dbReference>
<evidence type="ECO:0000313" key="10">
    <source>
        <dbReference type="EMBL" id="SBS28742.1"/>
    </source>
</evidence>
<dbReference type="RefSeq" id="WP_231870794.1">
    <property type="nucleotide sequence ID" value="NZ_FLOC01000005.1"/>
</dbReference>
<dbReference type="GO" id="GO:0006307">
    <property type="term" value="P:DNA alkylation repair"/>
    <property type="evidence" value="ECO:0007669"/>
    <property type="project" value="InterPro"/>
</dbReference>
<keyword evidence="3" id="KW-0227">DNA damage</keyword>
<dbReference type="PANTHER" id="PTHR31212:SF4">
    <property type="entry name" value="ALPHA-KETOGLUTARATE-DEPENDENT DIOXYGENASE ALKB HOMOLOG 3"/>
    <property type="match status" value="1"/>
</dbReference>
<dbReference type="PROSITE" id="PS51471">
    <property type="entry name" value="FE2OG_OXY"/>
    <property type="match status" value="1"/>
</dbReference>
<keyword evidence="4" id="KW-0460">Magnesium</keyword>
<proteinExistence type="predicted"/>
<reference evidence="10 11" key="1">
    <citation type="submission" date="2016-06" db="EMBL/GenBank/DDBJ databases">
        <authorList>
            <person name="Kjaerup R.B."/>
            <person name="Dalgaard T.S."/>
            <person name="Juul-Madsen H.R."/>
        </authorList>
    </citation>
    <scope>NUCLEOTIDE SEQUENCE [LARGE SCALE GENOMIC DNA]</scope>
    <source>
        <strain evidence="10 11">CECT 5080</strain>
    </source>
</reference>
<keyword evidence="5" id="KW-0223">Dioxygenase</keyword>
<comment type="cofactor">
    <cofactor evidence="1">
        <name>Fe(2+)</name>
        <dbReference type="ChEBI" id="CHEBI:29033"/>
    </cofactor>
</comment>
<dbReference type="FunFam" id="2.60.120.590:FF:000004">
    <property type="entry name" value="DNA oxidative demethylase ALKBH2"/>
    <property type="match status" value="1"/>
</dbReference>
<evidence type="ECO:0000256" key="1">
    <source>
        <dbReference type="ARBA" id="ARBA00001954"/>
    </source>
</evidence>
<evidence type="ECO:0000256" key="5">
    <source>
        <dbReference type="ARBA" id="ARBA00022964"/>
    </source>
</evidence>
<sequence length="206" mass="23868">MMNDLFAEQTENLELLPYDGSVRYHGAILTHEQADDYFEQLWHCIAWQHDEAVIYGKRIVTKRKVAWYADQPFQYTYSKTTKTARLWTPLLLELKQLVESHTQTSFNSCLLNLYHDGSEGMAWHSDAEKELQENGSIASLSLGAERKFSFKHKNSKETRSVLLEHGSLLVMQDATQSHWLHSLPTTKKVHTSRINLTFRQIRTVSA</sequence>
<keyword evidence="11" id="KW-1185">Reference proteome</keyword>
<evidence type="ECO:0000256" key="8">
    <source>
        <dbReference type="ARBA" id="ARBA00023204"/>
    </source>
</evidence>
<dbReference type="Pfam" id="PF13532">
    <property type="entry name" value="2OG-FeII_Oxy_2"/>
    <property type="match status" value="1"/>
</dbReference>
<protein>
    <submittedName>
        <fullName evidence="10">2OG-Fe(II) oxygenase superfamily protein</fullName>
    </submittedName>
</protein>
<dbReference type="PANTHER" id="PTHR31212">
    <property type="entry name" value="ALPHA-KETOGLUTARATE-DEPENDENT DIOXYGENASE ALKB HOMOLOG 3"/>
    <property type="match status" value="1"/>
</dbReference>
<dbReference type="InterPro" id="IPR037151">
    <property type="entry name" value="AlkB-like_sf"/>
</dbReference>
<dbReference type="SUPFAM" id="SSF51197">
    <property type="entry name" value="Clavaminate synthase-like"/>
    <property type="match status" value="1"/>
</dbReference>
<keyword evidence="8" id="KW-0234">DNA repair</keyword>
<evidence type="ECO:0000256" key="4">
    <source>
        <dbReference type="ARBA" id="ARBA00022842"/>
    </source>
</evidence>
<dbReference type="GO" id="GO:0051213">
    <property type="term" value="F:dioxygenase activity"/>
    <property type="evidence" value="ECO:0007669"/>
    <property type="project" value="UniProtKB-KW"/>
</dbReference>
<evidence type="ECO:0000256" key="2">
    <source>
        <dbReference type="ARBA" id="ARBA00022723"/>
    </source>
</evidence>
<dbReference type="GO" id="GO:0016787">
    <property type="term" value="F:hydrolase activity"/>
    <property type="evidence" value="ECO:0007669"/>
    <property type="project" value="UniProtKB-ARBA"/>
</dbReference>
<dbReference type="GO" id="GO:0046872">
    <property type="term" value="F:metal ion binding"/>
    <property type="evidence" value="ECO:0007669"/>
    <property type="project" value="UniProtKB-KW"/>
</dbReference>
<dbReference type="STRING" id="295068.MAQ5080_01196"/>
<name>A0A1A8T9Q3_9GAMM</name>
<keyword evidence="6" id="KW-0560">Oxidoreductase</keyword>
<accession>A0A1A8T9Q3</accession>
<keyword evidence="2" id="KW-0479">Metal-binding</keyword>
<feature type="domain" description="Fe2OG dioxygenase" evidence="9">
    <location>
        <begin position="105"/>
        <end position="202"/>
    </location>
</feature>
<dbReference type="AlphaFoldDB" id="A0A1A8T9Q3"/>
<dbReference type="GO" id="GO:0016705">
    <property type="term" value="F:oxidoreductase activity, acting on paired donors, with incorporation or reduction of molecular oxygen"/>
    <property type="evidence" value="ECO:0007669"/>
    <property type="project" value="UniProtKB-ARBA"/>
</dbReference>
<keyword evidence="7" id="KW-0408">Iron</keyword>
<evidence type="ECO:0000256" key="3">
    <source>
        <dbReference type="ARBA" id="ARBA00022763"/>
    </source>
</evidence>
<dbReference type="Gene3D" id="2.60.120.590">
    <property type="entry name" value="Alpha-ketoglutarate-dependent dioxygenase AlkB-like"/>
    <property type="match status" value="1"/>
</dbReference>
<evidence type="ECO:0000313" key="11">
    <source>
        <dbReference type="Proteomes" id="UP000092627"/>
    </source>
</evidence>
<organism evidence="10 11">
    <name type="scientific">Marinomonas aquimarina</name>
    <dbReference type="NCBI Taxonomy" id="295068"/>
    <lineage>
        <taxon>Bacteria</taxon>
        <taxon>Pseudomonadati</taxon>
        <taxon>Pseudomonadota</taxon>
        <taxon>Gammaproteobacteria</taxon>
        <taxon>Oceanospirillales</taxon>
        <taxon>Oceanospirillaceae</taxon>
        <taxon>Marinomonas</taxon>
    </lineage>
</organism>
<dbReference type="Proteomes" id="UP000092627">
    <property type="component" value="Unassembled WGS sequence"/>
</dbReference>
<dbReference type="InterPro" id="IPR032854">
    <property type="entry name" value="ALKBH3"/>
</dbReference>
<dbReference type="GO" id="GO:0140097">
    <property type="term" value="F:catalytic activity, acting on DNA"/>
    <property type="evidence" value="ECO:0007669"/>
    <property type="project" value="UniProtKB-ARBA"/>
</dbReference>
<evidence type="ECO:0000256" key="7">
    <source>
        <dbReference type="ARBA" id="ARBA00023004"/>
    </source>
</evidence>
<dbReference type="EMBL" id="FLOC01000005">
    <property type="protein sequence ID" value="SBS28742.1"/>
    <property type="molecule type" value="Genomic_DNA"/>
</dbReference>
<evidence type="ECO:0000256" key="6">
    <source>
        <dbReference type="ARBA" id="ARBA00023002"/>
    </source>
</evidence>
<gene>
    <name evidence="10" type="ORF">MAQ5080_01196</name>
</gene>
<dbReference type="GO" id="GO:0032451">
    <property type="term" value="F:demethylase activity"/>
    <property type="evidence" value="ECO:0007669"/>
    <property type="project" value="UniProtKB-ARBA"/>
</dbReference>
<dbReference type="InterPro" id="IPR005123">
    <property type="entry name" value="Oxoglu/Fe-dep_dioxygenase_dom"/>
</dbReference>